<feature type="compositionally biased region" description="Low complexity" evidence="1">
    <location>
        <begin position="73"/>
        <end position="90"/>
    </location>
</feature>
<protein>
    <submittedName>
        <fullName evidence="2">Uncharacterized protein</fullName>
    </submittedName>
</protein>
<evidence type="ECO:0000256" key="1">
    <source>
        <dbReference type="SAM" id="MobiDB-lite"/>
    </source>
</evidence>
<organism evidence="3">
    <name type="scientific">Camponotus floridanus</name>
    <name type="common">Florida carpenter ant</name>
    <dbReference type="NCBI Taxonomy" id="104421"/>
    <lineage>
        <taxon>Eukaryota</taxon>
        <taxon>Metazoa</taxon>
        <taxon>Ecdysozoa</taxon>
        <taxon>Arthropoda</taxon>
        <taxon>Hexapoda</taxon>
        <taxon>Insecta</taxon>
        <taxon>Pterygota</taxon>
        <taxon>Neoptera</taxon>
        <taxon>Endopterygota</taxon>
        <taxon>Hymenoptera</taxon>
        <taxon>Apocrita</taxon>
        <taxon>Aculeata</taxon>
        <taxon>Formicoidea</taxon>
        <taxon>Formicidae</taxon>
        <taxon>Formicinae</taxon>
        <taxon>Camponotus</taxon>
    </lineage>
</organism>
<dbReference type="EMBL" id="GL435766">
    <property type="protein sequence ID" value="EFN72651.1"/>
    <property type="molecule type" value="Genomic_DNA"/>
</dbReference>
<dbReference type="Proteomes" id="UP000000311">
    <property type="component" value="Unassembled WGS sequence"/>
</dbReference>
<name>E2A1H8_CAMFO</name>
<dbReference type="InParanoid" id="E2A1H8"/>
<gene>
    <name evidence="2" type="ORF">EAG_06835</name>
</gene>
<keyword evidence="3" id="KW-1185">Reference proteome</keyword>
<feature type="region of interest" description="Disordered" evidence="1">
    <location>
        <begin position="1"/>
        <end position="90"/>
    </location>
</feature>
<evidence type="ECO:0000313" key="3">
    <source>
        <dbReference type="Proteomes" id="UP000000311"/>
    </source>
</evidence>
<sequence>MQYVTSGLQRGPTYLPSCPELEPTSSTSTRPGPQLRGSTTPVPDDQFLSRQSRRRRLETADTWSRPTLFERWPTSQPNSQPASQPASQLS</sequence>
<dbReference type="AlphaFoldDB" id="E2A1H8"/>
<proteinExistence type="predicted"/>
<reference evidence="2 3" key="1">
    <citation type="journal article" date="2010" name="Science">
        <title>Genomic comparison of the ants Camponotus floridanus and Harpegnathos saltator.</title>
        <authorList>
            <person name="Bonasio R."/>
            <person name="Zhang G."/>
            <person name="Ye C."/>
            <person name="Mutti N.S."/>
            <person name="Fang X."/>
            <person name="Qin N."/>
            <person name="Donahue G."/>
            <person name="Yang P."/>
            <person name="Li Q."/>
            <person name="Li C."/>
            <person name="Zhang P."/>
            <person name="Huang Z."/>
            <person name="Berger S.L."/>
            <person name="Reinberg D."/>
            <person name="Wang J."/>
            <person name="Liebig J."/>
        </authorList>
    </citation>
    <scope>NUCLEOTIDE SEQUENCE [LARGE SCALE GENOMIC DNA]</scope>
    <source>
        <strain evidence="3">C129</strain>
    </source>
</reference>
<evidence type="ECO:0000313" key="2">
    <source>
        <dbReference type="EMBL" id="EFN72651.1"/>
    </source>
</evidence>
<accession>E2A1H8</accession>
<feature type="compositionally biased region" description="Polar residues" evidence="1">
    <location>
        <begin position="23"/>
        <end position="41"/>
    </location>
</feature>